<proteinExistence type="predicted"/>
<dbReference type="KEGG" id="alkq:M9189_04705"/>
<sequence>MSELNNISTKDLYKNLFNRLFNLIIKPASEWKKIVSENKNLNDVLSEFTLPLLAIVTLTAFLDHLFNYQGFEIGIAVKKALIVFTSLFGGLYLAYYILRNLLPKFGIESENDKTFSFVAYSSGYWYLVTFVTLLASELLILKLFGIYSLYIVWKYFEVDKKPEKSQKILITLAVAIIIHAAPIIIQVVLNKLIG</sequence>
<feature type="transmembrane region" description="Helical" evidence="5">
    <location>
        <begin position="168"/>
        <end position="189"/>
    </location>
</feature>
<dbReference type="Proteomes" id="UP001056426">
    <property type="component" value="Chromosome"/>
</dbReference>
<reference evidence="7" key="1">
    <citation type="submission" date="2022-05" db="EMBL/GenBank/DDBJ databases">
        <authorList>
            <person name="Sun X."/>
        </authorList>
    </citation>
    <scope>NUCLEOTIDE SEQUENCE</scope>
    <source>
        <strain evidence="7">Ai-910</strain>
    </source>
</reference>
<dbReference type="GO" id="GO:0016020">
    <property type="term" value="C:membrane"/>
    <property type="evidence" value="ECO:0007669"/>
    <property type="project" value="UniProtKB-SubCell"/>
</dbReference>
<feature type="domain" description="Yip1" evidence="6">
    <location>
        <begin position="22"/>
        <end position="181"/>
    </location>
</feature>
<name>A0A9J6ZS24_9BACT</name>
<protein>
    <submittedName>
        <fullName evidence="7">YIP1 family protein</fullName>
    </submittedName>
</protein>
<keyword evidence="2 5" id="KW-0812">Transmembrane</keyword>
<keyword evidence="3 5" id="KW-1133">Transmembrane helix</keyword>
<organism evidence="7 8">
    <name type="scientific">Xiashengella succiniciproducens</name>
    <dbReference type="NCBI Taxonomy" id="2949635"/>
    <lineage>
        <taxon>Bacteria</taxon>
        <taxon>Pseudomonadati</taxon>
        <taxon>Bacteroidota</taxon>
        <taxon>Bacteroidia</taxon>
        <taxon>Marinilabiliales</taxon>
        <taxon>Marinilabiliaceae</taxon>
        <taxon>Xiashengella</taxon>
    </lineage>
</organism>
<gene>
    <name evidence="7" type="ORF">M9189_04705</name>
</gene>
<feature type="transmembrane region" description="Helical" evidence="5">
    <location>
        <begin position="123"/>
        <end position="156"/>
    </location>
</feature>
<evidence type="ECO:0000256" key="3">
    <source>
        <dbReference type="ARBA" id="ARBA00022989"/>
    </source>
</evidence>
<comment type="subcellular location">
    <subcellularLocation>
        <location evidence="1">Membrane</location>
        <topology evidence="1">Multi-pass membrane protein</topology>
    </subcellularLocation>
</comment>
<dbReference type="AlphaFoldDB" id="A0A9J6ZS24"/>
<keyword evidence="8" id="KW-1185">Reference proteome</keyword>
<evidence type="ECO:0000259" key="6">
    <source>
        <dbReference type="Pfam" id="PF04893"/>
    </source>
</evidence>
<feature type="transmembrane region" description="Helical" evidence="5">
    <location>
        <begin position="48"/>
        <end position="68"/>
    </location>
</feature>
<dbReference type="RefSeq" id="WP_250725024.1">
    <property type="nucleotide sequence ID" value="NZ_CP098400.1"/>
</dbReference>
<reference evidence="7" key="2">
    <citation type="submission" date="2022-06" db="EMBL/GenBank/DDBJ databases">
        <title>Xiashengella guii gen. nov. sp. nov., a bacterium isolated form anaerobic digestion tank.</title>
        <authorList>
            <person name="Huang H."/>
        </authorList>
    </citation>
    <scope>NUCLEOTIDE SEQUENCE</scope>
    <source>
        <strain evidence="7">Ai-910</strain>
    </source>
</reference>
<evidence type="ECO:0000256" key="1">
    <source>
        <dbReference type="ARBA" id="ARBA00004141"/>
    </source>
</evidence>
<evidence type="ECO:0000256" key="2">
    <source>
        <dbReference type="ARBA" id="ARBA00022692"/>
    </source>
</evidence>
<evidence type="ECO:0000256" key="4">
    <source>
        <dbReference type="ARBA" id="ARBA00023136"/>
    </source>
</evidence>
<dbReference type="Pfam" id="PF04893">
    <property type="entry name" value="Yip1"/>
    <property type="match status" value="1"/>
</dbReference>
<dbReference type="EMBL" id="CP098400">
    <property type="protein sequence ID" value="URW80650.1"/>
    <property type="molecule type" value="Genomic_DNA"/>
</dbReference>
<feature type="transmembrane region" description="Helical" evidence="5">
    <location>
        <begin position="80"/>
        <end position="98"/>
    </location>
</feature>
<evidence type="ECO:0000256" key="5">
    <source>
        <dbReference type="SAM" id="Phobius"/>
    </source>
</evidence>
<evidence type="ECO:0000313" key="8">
    <source>
        <dbReference type="Proteomes" id="UP001056426"/>
    </source>
</evidence>
<keyword evidence="4 5" id="KW-0472">Membrane</keyword>
<accession>A0A9J6ZS24</accession>
<dbReference type="InterPro" id="IPR006977">
    <property type="entry name" value="Yip1_dom"/>
</dbReference>
<evidence type="ECO:0000313" key="7">
    <source>
        <dbReference type="EMBL" id="URW80650.1"/>
    </source>
</evidence>